<name>A0A7I7P4B8_9MYCO</name>
<dbReference type="Proteomes" id="UP000466632">
    <property type="component" value="Chromosome"/>
</dbReference>
<feature type="region of interest" description="Disordered" evidence="1">
    <location>
        <begin position="56"/>
        <end position="115"/>
    </location>
</feature>
<protein>
    <submittedName>
        <fullName evidence="2">Uncharacterized protein</fullName>
    </submittedName>
</protein>
<evidence type="ECO:0000313" key="2">
    <source>
        <dbReference type="EMBL" id="BBY03370.1"/>
    </source>
</evidence>
<organism evidence="2 3">
    <name type="scientific">Mycobacterium seoulense</name>
    <dbReference type="NCBI Taxonomy" id="386911"/>
    <lineage>
        <taxon>Bacteria</taxon>
        <taxon>Bacillati</taxon>
        <taxon>Actinomycetota</taxon>
        <taxon>Actinomycetes</taxon>
        <taxon>Mycobacteriales</taxon>
        <taxon>Mycobacteriaceae</taxon>
        <taxon>Mycobacterium</taxon>
    </lineage>
</organism>
<proteinExistence type="predicted"/>
<gene>
    <name evidence="2" type="ORF">MSEO_38690</name>
</gene>
<sequence length="115" mass="11787">MITLAADSASEPRQTVGRIIGRGSAMCARQFGIRNSHSTFRATAAPVGAKLRVNQTMGQAHQVAQTGQQSQAAEPDAPAEDQAAGAAPGAEGVERAPVELAAVTDEGSGRHTRVP</sequence>
<feature type="compositionally biased region" description="Low complexity" evidence="1">
    <location>
        <begin position="71"/>
        <end position="91"/>
    </location>
</feature>
<dbReference type="EMBL" id="AP022582">
    <property type="protein sequence ID" value="BBY03370.1"/>
    <property type="molecule type" value="Genomic_DNA"/>
</dbReference>
<evidence type="ECO:0000313" key="3">
    <source>
        <dbReference type="Proteomes" id="UP000466632"/>
    </source>
</evidence>
<dbReference type="AlphaFoldDB" id="A0A7I7P4B8"/>
<evidence type="ECO:0000256" key="1">
    <source>
        <dbReference type="SAM" id="MobiDB-lite"/>
    </source>
</evidence>
<feature type="compositionally biased region" description="Polar residues" evidence="1">
    <location>
        <begin position="56"/>
        <end position="70"/>
    </location>
</feature>
<accession>A0A7I7P4B8</accession>
<reference evidence="2 3" key="1">
    <citation type="journal article" date="2019" name="Emerg. Microbes Infect.">
        <title>Comprehensive subspecies identification of 175 nontuberculous mycobacteria species based on 7547 genomic profiles.</title>
        <authorList>
            <person name="Matsumoto Y."/>
            <person name="Kinjo T."/>
            <person name="Motooka D."/>
            <person name="Nabeya D."/>
            <person name="Jung N."/>
            <person name="Uechi K."/>
            <person name="Horii T."/>
            <person name="Iida T."/>
            <person name="Fujita J."/>
            <person name="Nakamura S."/>
        </authorList>
    </citation>
    <scope>NUCLEOTIDE SEQUENCE [LARGE SCALE GENOMIC DNA]</scope>
    <source>
        <strain evidence="2 3">JCM 16018</strain>
    </source>
</reference>
<keyword evidence="3" id="KW-1185">Reference proteome</keyword>
<dbReference type="KEGG" id="mseo:MSEO_38690"/>